<dbReference type="RefSeq" id="WP_182800965.1">
    <property type="nucleotide sequence ID" value="NZ_CP060007.1"/>
</dbReference>
<keyword evidence="1" id="KW-0732">Signal</keyword>
<feature type="chain" id="PRO_5028970572" evidence="1">
    <location>
        <begin position="21"/>
        <end position="387"/>
    </location>
</feature>
<dbReference type="AlphaFoldDB" id="A0A7G5XB46"/>
<evidence type="ECO:0000313" key="2">
    <source>
        <dbReference type="EMBL" id="QNA42699.1"/>
    </source>
</evidence>
<reference evidence="3" key="1">
    <citation type="submission" date="2020-08" db="EMBL/GenBank/DDBJ databases">
        <title>Lacibacter sp. S13-6-6 genome sequencing.</title>
        <authorList>
            <person name="Jin L."/>
        </authorList>
    </citation>
    <scope>NUCLEOTIDE SEQUENCE [LARGE SCALE GENOMIC DNA]</scope>
    <source>
        <strain evidence="3">S13-6-6</strain>
    </source>
</reference>
<dbReference type="KEGG" id="lacs:H4075_11350"/>
<feature type="signal peptide" evidence="1">
    <location>
        <begin position="1"/>
        <end position="20"/>
    </location>
</feature>
<name>A0A7G5XB46_9BACT</name>
<sequence length="387" mass="44348">MKTLLSITFLLLFASCFGQTKLQKLIAAEYRVDSPRVGNFTYLVSYNFANGVLLSKDTILGVPTNRKGIAGSYVRYDLGKNFIYKNRFVISGIGNVIDIKTKSLVMEESDDFISAHGDTLIFHRDNIFTGTGYLMLDLRSRKYKFINQDEMDKDKDRRSSPDKLHYLSIDQSKIPYKIWLHKLDSKKVLVVTDAGHGPNIMYSSQFPTIETHWINNHVFLYVIHETKFDSEKKDYSKVTLRKYDINTNSDTMFFILDTVNNGKTNGRFFTDEIGQLVYRSSGWSYHLVDTLKNVLKDYPFYELGFGFSTANKSDNDGTILKYNNSEIAKYWCSNEVVGNGVIAIEFGDIGSNLAYPKGIMTWSNQTKSWTTTVIPWLSKIIGWVDEE</sequence>
<organism evidence="2 3">
    <name type="scientific">Lacibacter sediminis</name>
    <dbReference type="NCBI Taxonomy" id="2760713"/>
    <lineage>
        <taxon>Bacteria</taxon>
        <taxon>Pseudomonadati</taxon>
        <taxon>Bacteroidota</taxon>
        <taxon>Chitinophagia</taxon>
        <taxon>Chitinophagales</taxon>
        <taxon>Chitinophagaceae</taxon>
        <taxon>Lacibacter</taxon>
    </lineage>
</organism>
<dbReference type="PROSITE" id="PS51257">
    <property type="entry name" value="PROKAR_LIPOPROTEIN"/>
    <property type="match status" value="1"/>
</dbReference>
<evidence type="ECO:0000313" key="3">
    <source>
        <dbReference type="Proteomes" id="UP000515344"/>
    </source>
</evidence>
<evidence type="ECO:0000256" key="1">
    <source>
        <dbReference type="SAM" id="SignalP"/>
    </source>
</evidence>
<gene>
    <name evidence="2" type="ORF">H4075_11350</name>
</gene>
<dbReference type="EMBL" id="CP060007">
    <property type="protein sequence ID" value="QNA42699.1"/>
    <property type="molecule type" value="Genomic_DNA"/>
</dbReference>
<proteinExistence type="predicted"/>
<dbReference type="Proteomes" id="UP000515344">
    <property type="component" value="Chromosome"/>
</dbReference>
<accession>A0A7G5XB46</accession>
<keyword evidence="3" id="KW-1185">Reference proteome</keyword>
<protein>
    <submittedName>
        <fullName evidence="2">Uncharacterized protein</fullName>
    </submittedName>
</protein>